<protein>
    <submittedName>
        <fullName evidence="1">Uncharacterized protein</fullName>
    </submittedName>
</protein>
<organism evidence="1 2">
    <name type="scientific">Pholiota conissans</name>
    <dbReference type="NCBI Taxonomy" id="109636"/>
    <lineage>
        <taxon>Eukaryota</taxon>
        <taxon>Fungi</taxon>
        <taxon>Dikarya</taxon>
        <taxon>Basidiomycota</taxon>
        <taxon>Agaricomycotina</taxon>
        <taxon>Agaricomycetes</taxon>
        <taxon>Agaricomycetidae</taxon>
        <taxon>Agaricales</taxon>
        <taxon>Agaricineae</taxon>
        <taxon>Strophariaceae</taxon>
        <taxon>Pholiota</taxon>
    </lineage>
</organism>
<dbReference type="EMBL" id="MU155471">
    <property type="protein sequence ID" value="KAF9473092.1"/>
    <property type="molecule type" value="Genomic_DNA"/>
</dbReference>
<comment type="caution">
    <text evidence="1">The sequence shown here is derived from an EMBL/GenBank/DDBJ whole genome shotgun (WGS) entry which is preliminary data.</text>
</comment>
<evidence type="ECO:0000313" key="1">
    <source>
        <dbReference type="EMBL" id="KAF9473092.1"/>
    </source>
</evidence>
<evidence type="ECO:0000313" key="2">
    <source>
        <dbReference type="Proteomes" id="UP000807469"/>
    </source>
</evidence>
<proteinExistence type="predicted"/>
<name>A0A9P6CNP7_9AGAR</name>
<reference evidence="1" key="1">
    <citation type="submission" date="2020-11" db="EMBL/GenBank/DDBJ databases">
        <authorList>
            <consortium name="DOE Joint Genome Institute"/>
            <person name="Ahrendt S."/>
            <person name="Riley R."/>
            <person name="Andreopoulos W."/>
            <person name="Labutti K."/>
            <person name="Pangilinan J."/>
            <person name="Ruiz-Duenas F.J."/>
            <person name="Barrasa J.M."/>
            <person name="Sanchez-Garcia M."/>
            <person name="Camarero S."/>
            <person name="Miyauchi S."/>
            <person name="Serrano A."/>
            <person name="Linde D."/>
            <person name="Babiker R."/>
            <person name="Drula E."/>
            <person name="Ayuso-Fernandez I."/>
            <person name="Pacheco R."/>
            <person name="Padilla G."/>
            <person name="Ferreira P."/>
            <person name="Barriuso J."/>
            <person name="Kellner H."/>
            <person name="Castanera R."/>
            <person name="Alfaro M."/>
            <person name="Ramirez L."/>
            <person name="Pisabarro A.G."/>
            <person name="Kuo A."/>
            <person name="Tritt A."/>
            <person name="Lipzen A."/>
            <person name="He G."/>
            <person name="Yan M."/>
            <person name="Ng V."/>
            <person name="Cullen D."/>
            <person name="Martin F."/>
            <person name="Rosso M.-N."/>
            <person name="Henrissat B."/>
            <person name="Hibbett D."/>
            <person name="Martinez A.T."/>
            <person name="Grigoriev I.V."/>
        </authorList>
    </citation>
    <scope>NUCLEOTIDE SEQUENCE</scope>
    <source>
        <strain evidence="1">CIRM-BRFM 674</strain>
    </source>
</reference>
<sequence>MIVAAHSSAQRVRQLDLVCRVIRGLFSAHGGSRFLQQTLSCAVNRRVPWCIAPTAASASSIRPARYAVAFNQLSTMPTPHSYYL</sequence>
<accession>A0A9P6CNP7</accession>
<gene>
    <name evidence="1" type="ORF">BDN70DRAFT_413060</name>
</gene>
<dbReference type="Proteomes" id="UP000807469">
    <property type="component" value="Unassembled WGS sequence"/>
</dbReference>
<dbReference type="AlphaFoldDB" id="A0A9P6CNP7"/>
<keyword evidence="2" id="KW-1185">Reference proteome</keyword>